<feature type="domain" description="Rhodanese" evidence="3">
    <location>
        <begin position="50"/>
        <end position="154"/>
    </location>
</feature>
<evidence type="ECO:0000313" key="4">
    <source>
        <dbReference type="EMBL" id="QEH97471.1"/>
    </source>
</evidence>
<dbReference type="PROSITE" id="PS50206">
    <property type="entry name" value="RHODANESE_3"/>
    <property type="match status" value="2"/>
</dbReference>
<dbReference type="RefSeq" id="WP_148621068.1">
    <property type="nucleotide sequence ID" value="NZ_CP043043.1"/>
</dbReference>
<evidence type="ECO:0000259" key="3">
    <source>
        <dbReference type="PROSITE" id="PS50206"/>
    </source>
</evidence>
<organism evidence="4 5">
    <name type="scientific">Gluconobacter thailandicus</name>
    <dbReference type="NCBI Taxonomy" id="257438"/>
    <lineage>
        <taxon>Bacteria</taxon>
        <taxon>Pseudomonadati</taxon>
        <taxon>Pseudomonadota</taxon>
        <taxon>Alphaproteobacteria</taxon>
        <taxon>Acetobacterales</taxon>
        <taxon>Acetobacteraceae</taxon>
        <taxon>Gluconobacter</taxon>
    </lineage>
</organism>
<dbReference type="InterPro" id="IPR001763">
    <property type="entry name" value="Rhodanese-like_dom"/>
</dbReference>
<dbReference type="EMBL" id="CP043043">
    <property type="protein sequence ID" value="QEH97471.1"/>
    <property type="molecule type" value="Genomic_DNA"/>
</dbReference>
<dbReference type="CDD" id="cd01448">
    <property type="entry name" value="TST_Repeat_1"/>
    <property type="match status" value="1"/>
</dbReference>
<dbReference type="SUPFAM" id="SSF52821">
    <property type="entry name" value="Rhodanese/Cell cycle control phosphatase"/>
    <property type="match status" value="2"/>
</dbReference>
<name>A0AAP9JJ35_GLUTH</name>
<sequence>MFMAGQSATLWRPAHPSTYGSGMTNSPLLAAQDLLAGTTAYVSLDASVLLPGQNGNPDAAFREARIPGARRFDIDVFADPESSLPHTVPGAARFARLMGELGLTEDTPIVFYDGKGSVGACRGWWLARLFGHRTVRILDGGLKAWQEAGGTVEHGEPAPVSPARYRTRPRYGLLAGSGDILEAPAQTVVLDARSHGRFTASVPEPRPGVRGGHMAGAISMDWTRLVDEHGHFLPQETLRSLFVPVAGRRVITSCGSGLTAATLLAGLAIAGLPDGALYDGSWAEWGSDPDAPIVTGEQA</sequence>
<dbReference type="PANTHER" id="PTHR11364:SF27">
    <property type="entry name" value="SULFURTRANSFERASE"/>
    <property type="match status" value="1"/>
</dbReference>
<dbReference type="SMART" id="SM00450">
    <property type="entry name" value="RHOD"/>
    <property type="match status" value="2"/>
</dbReference>
<feature type="domain" description="Rhodanese" evidence="3">
    <location>
        <begin position="183"/>
        <end position="294"/>
    </location>
</feature>
<evidence type="ECO:0000313" key="5">
    <source>
        <dbReference type="Proteomes" id="UP000323560"/>
    </source>
</evidence>
<protein>
    <submittedName>
        <fullName evidence="4">Sulfurtransferase</fullName>
    </submittedName>
</protein>
<keyword evidence="2" id="KW-0677">Repeat</keyword>
<dbReference type="InterPro" id="IPR045078">
    <property type="entry name" value="TST/MPST-like"/>
</dbReference>
<evidence type="ECO:0000256" key="2">
    <source>
        <dbReference type="ARBA" id="ARBA00022737"/>
    </source>
</evidence>
<dbReference type="CDD" id="cd01449">
    <property type="entry name" value="TST_Repeat_2"/>
    <property type="match status" value="1"/>
</dbReference>
<dbReference type="GO" id="GO:0004792">
    <property type="term" value="F:thiosulfate-cyanide sulfurtransferase activity"/>
    <property type="evidence" value="ECO:0007669"/>
    <property type="project" value="TreeGrafter"/>
</dbReference>
<accession>A0AAP9JJ35</accession>
<keyword evidence="1" id="KW-0808">Transferase</keyword>
<evidence type="ECO:0000256" key="1">
    <source>
        <dbReference type="ARBA" id="ARBA00022679"/>
    </source>
</evidence>
<dbReference type="Proteomes" id="UP000323560">
    <property type="component" value="Chromosome"/>
</dbReference>
<dbReference type="InterPro" id="IPR036873">
    <property type="entry name" value="Rhodanese-like_dom_sf"/>
</dbReference>
<gene>
    <name evidence="4" type="ORF">FXF46_15290</name>
</gene>
<dbReference type="AlphaFoldDB" id="A0AAP9JJ35"/>
<proteinExistence type="predicted"/>
<dbReference type="Gene3D" id="3.40.250.10">
    <property type="entry name" value="Rhodanese-like domain"/>
    <property type="match status" value="2"/>
</dbReference>
<dbReference type="KEGG" id="gti:FXF46_15290"/>
<dbReference type="Pfam" id="PF00581">
    <property type="entry name" value="Rhodanese"/>
    <property type="match status" value="2"/>
</dbReference>
<reference evidence="4 5" key="1">
    <citation type="submission" date="2019-08" db="EMBL/GenBank/DDBJ databases">
        <title>Gluconobacter frateurii HD924 genome.</title>
        <authorList>
            <person name="Liu Y."/>
            <person name="Zhang P."/>
        </authorList>
    </citation>
    <scope>NUCLEOTIDE SEQUENCE [LARGE SCALE GENOMIC DNA]</scope>
    <source>
        <strain evidence="4 5">HD924</strain>
    </source>
</reference>
<dbReference type="PANTHER" id="PTHR11364">
    <property type="entry name" value="THIOSULFATE SULFERTANSFERASE"/>
    <property type="match status" value="1"/>
</dbReference>